<dbReference type="AlphaFoldDB" id="A0AAW0WQY7"/>
<evidence type="ECO:0000256" key="4">
    <source>
        <dbReference type="ARBA" id="ARBA00022705"/>
    </source>
</evidence>
<dbReference type="InterPro" id="IPR027417">
    <property type="entry name" value="P-loop_NTPase"/>
</dbReference>
<dbReference type="Pfam" id="PF13191">
    <property type="entry name" value="AAA_16"/>
    <property type="match status" value="1"/>
</dbReference>
<dbReference type="InterPro" id="IPR016527">
    <property type="entry name" value="ORC4"/>
</dbReference>
<dbReference type="Gene3D" id="3.40.50.300">
    <property type="entry name" value="P-loop containing nucleotide triphosphate hydrolases"/>
    <property type="match status" value="1"/>
</dbReference>
<dbReference type="Proteomes" id="UP001445076">
    <property type="component" value="Unassembled WGS sequence"/>
</dbReference>
<comment type="similarity">
    <text evidence="2 9">Belongs to the ORC4 family.</text>
</comment>
<evidence type="ECO:0000256" key="2">
    <source>
        <dbReference type="ARBA" id="ARBA00005334"/>
    </source>
</evidence>
<accession>A0AAW0WQY7</accession>
<evidence type="ECO:0000256" key="1">
    <source>
        <dbReference type="ARBA" id="ARBA00004123"/>
    </source>
</evidence>
<comment type="function">
    <text evidence="9">Component of the origin recognition complex (ORC) that binds origins of replication.</text>
</comment>
<dbReference type="GO" id="GO:0003688">
    <property type="term" value="F:DNA replication origin binding"/>
    <property type="evidence" value="ECO:0007669"/>
    <property type="project" value="TreeGrafter"/>
</dbReference>
<comment type="subcellular location">
    <subcellularLocation>
        <location evidence="1 9">Nucleus</location>
    </subcellularLocation>
</comment>
<evidence type="ECO:0000256" key="9">
    <source>
        <dbReference type="PIRNR" id="PIRNR007858"/>
    </source>
</evidence>
<evidence type="ECO:0000256" key="3">
    <source>
        <dbReference type="ARBA" id="ARBA00019083"/>
    </source>
</evidence>
<evidence type="ECO:0000256" key="5">
    <source>
        <dbReference type="ARBA" id="ARBA00022741"/>
    </source>
</evidence>
<sequence>MGLKRPRSLAQSDNELLKEVQKHVRLNLQLWGTTKEAGERLASLYSVETQHLEELITRTLTLGESNSALMLAARGTGKSSLVNTVLKRLEESGTLTEGMVVRLSGLLQTDDRQALKEITCQLKLENATADKVFGSFAENLAFLLESLRCGSKETSKPVIFILDEFDLFCHHHNQTLLYNLFDVAQSAQAPICVLGLTCRLDVIELLEKRVKSRFSHRQIHLFPPDKFDPYYLDTFKQLLELSASFPFKEFSRKWNLNVARLVEDNNVIKVLKRLHNTTKDIRALKTLLVVAMKHLTTIYEGEPFNFEMVFHEYLKFCQRRSSMQSFERPVVFKAFDQLKCLELVRPVDNTRGIQREYQLVQLMMTPAQVTEALRHLSGIPTDVQQWAGSSFA</sequence>
<dbReference type="EMBL" id="JARKIK010000072">
    <property type="protein sequence ID" value="KAK8728309.1"/>
    <property type="molecule type" value="Genomic_DNA"/>
</dbReference>
<gene>
    <name evidence="12" type="ORF">OTU49_009220</name>
</gene>
<evidence type="ECO:0000259" key="11">
    <source>
        <dbReference type="Pfam" id="PF14629"/>
    </source>
</evidence>
<keyword evidence="5" id="KW-0547">Nucleotide-binding</keyword>
<dbReference type="InterPro" id="IPR032705">
    <property type="entry name" value="ORC4_C"/>
</dbReference>
<dbReference type="GO" id="GO:0005664">
    <property type="term" value="C:nuclear origin of replication recognition complex"/>
    <property type="evidence" value="ECO:0007669"/>
    <property type="project" value="TreeGrafter"/>
</dbReference>
<organism evidence="12 13">
    <name type="scientific">Cherax quadricarinatus</name>
    <name type="common">Australian red claw crayfish</name>
    <dbReference type="NCBI Taxonomy" id="27406"/>
    <lineage>
        <taxon>Eukaryota</taxon>
        <taxon>Metazoa</taxon>
        <taxon>Ecdysozoa</taxon>
        <taxon>Arthropoda</taxon>
        <taxon>Crustacea</taxon>
        <taxon>Multicrustacea</taxon>
        <taxon>Malacostraca</taxon>
        <taxon>Eumalacostraca</taxon>
        <taxon>Eucarida</taxon>
        <taxon>Decapoda</taxon>
        <taxon>Pleocyemata</taxon>
        <taxon>Astacidea</taxon>
        <taxon>Parastacoidea</taxon>
        <taxon>Parastacidae</taxon>
        <taxon>Cherax</taxon>
    </lineage>
</organism>
<evidence type="ECO:0000313" key="13">
    <source>
        <dbReference type="Proteomes" id="UP001445076"/>
    </source>
</evidence>
<keyword evidence="8 9" id="KW-0539">Nucleus</keyword>
<evidence type="ECO:0000313" key="12">
    <source>
        <dbReference type="EMBL" id="KAK8728309.1"/>
    </source>
</evidence>
<evidence type="ECO:0000256" key="7">
    <source>
        <dbReference type="ARBA" id="ARBA00023125"/>
    </source>
</evidence>
<evidence type="ECO:0000259" key="10">
    <source>
        <dbReference type="Pfam" id="PF13191"/>
    </source>
</evidence>
<feature type="domain" description="Orc1-like AAA ATPase" evidence="10">
    <location>
        <begin position="49"/>
        <end position="193"/>
    </location>
</feature>
<dbReference type="SUPFAM" id="SSF52540">
    <property type="entry name" value="P-loop containing nucleoside triphosphate hydrolases"/>
    <property type="match status" value="1"/>
</dbReference>
<dbReference type="Pfam" id="PF14629">
    <property type="entry name" value="ORC4_C"/>
    <property type="match status" value="1"/>
</dbReference>
<evidence type="ECO:0000256" key="6">
    <source>
        <dbReference type="ARBA" id="ARBA00022840"/>
    </source>
</evidence>
<dbReference type="FunFam" id="3.40.50.300:FF:000649">
    <property type="entry name" value="Origin recognition complex subunit 4"/>
    <property type="match status" value="1"/>
</dbReference>
<dbReference type="GO" id="GO:0005737">
    <property type="term" value="C:cytoplasm"/>
    <property type="evidence" value="ECO:0007669"/>
    <property type="project" value="UniProtKB-ARBA"/>
</dbReference>
<proteinExistence type="inferred from homology"/>
<protein>
    <recommendedName>
        <fullName evidence="3 9">Origin recognition complex subunit 4</fullName>
    </recommendedName>
</protein>
<keyword evidence="7 9" id="KW-0238">DNA-binding</keyword>
<name>A0AAW0WQY7_CHEQU</name>
<feature type="domain" description="Origin recognition complex subunit 4 C-terminal" evidence="11">
    <location>
        <begin position="287"/>
        <end position="373"/>
    </location>
</feature>
<keyword evidence="13" id="KW-1185">Reference proteome</keyword>
<dbReference type="PANTHER" id="PTHR12087">
    <property type="entry name" value="ORIGIN RECOGNITION COMPLEX SUBUNIT 4"/>
    <property type="match status" value="1"/>
</dbReference>
<dbReference type="PANTHER" id="PTHR12087:SF0">
    <property type="entry name" value="ORIGIN RECOGNITION COMPLEX SUBUNIT 4"/>
    <property type="match status" value="1"/>
</dbReference>
<dbReference type="InterPro" id="IPR041664">
    <property type="entry name" value="AAA_16"/>
</dbReference>
<dbReference type="GO" id="GO:0006270">
    <property type="term" value="P:DNA replication initiation"/>
    <property type="evidence" value="ECO:0007669"/>
    <property type="project" value="TreeGrafter"/>
</dbReference>
<keyword evidence="4 9" id="KW-0235">DNA replication</keyword>
<evidence type="ECO:0000256" key="8">
    <source>
        <dbReference type="ARBA" id="ARBA00023242"/>
    </source>
</evidence>
<dbReference type="PIRSF" id="PIRSF007858">
    <property type="entry name" value="ORC4"/>
    <property type="match status" value="1"/>
</dbReference>
<dbReference type="GO" id="GO:0005524">
    <property type="term" value="F:ATP binding"/>
    <property type="evidence" value="ECO:0007669"/>
    <property type="project" value="UniProtKB-KW"/>
</dbReference>
<reference evidence="12 13" key="1">
    <citation type="journal article" date="2024" name="BMC Genomics">
        <title>Genome assembly of redclaw crayfish (Cherax quadricarinatus) provides insights into its immune adaptation and hypoxia tolerance.</title>
        <authorList>
            <person name="Liu Z."/>
            <person name="Zheng J."/>
            <person name="Li H."/>
            <person name="Fang K."/>
            <person name="Wang S."/>
            <person name="He J."/>
            <person name="Zhou D."/>
            <person name="Weng S."/>
            <person name="Chi M."/>
            <person name="Gu Z."/>
            <person name="He J."/>
            <person name="Li F."/>
            <person name="Wang M."/>
        </authorList>
    </citation>
    <scope>NUCLEOTIDE SEQUENCE [LARGE SCALE GENOMIC DNA]</scope>
    <source>
        <strain evidence="12">ZL_2023a</strain>
    </source>
</reference>
<comment type="caution">
    <text evidence="12">The sequence shown here is derived from an EMBL/GenBank/DDBJ whole genome shotgun (WGS) entry which is preliminary data.</text>
</comment>
<keyword evidence="6" id="KW-0067">ATP-binding</keyword>